<dbReference type="Gene3D" id="6.20.210.20">
    <property type="entry name" value="THAP domain"/>
    <property type="match status" value="1"/>
</dbReference>
<feature type="non-terminal residue" evidence="8">
    <location>
        <position position="186"/>
    </location>
</feature>
<keyword evidence="3" id="KW-0862">Zinc</keyword>
<dbReference type="PANTHER" id="PTHR46927">
    <property type="entry name" value="AGAP005574-PA"/>
    <property type="match status" value="1"/>
</dbReference>
<name>A0A7T8HF60_CALRO</name>
<gene>
    <name evidence="8" type="ORF">FKW44_009455</name>
</gene>
<dbReference type="PROSITE" id="PS50950">
    <property type="entry name" value="ZF_THAP"/>
    <property type="match status" value="1"/>
</dbReference>
<feature type="region of interest" description="Disordered" evidence="6">
    <location>
        <begin position="1"/>
        <end position="25"/>
    </location>
</feature>
<dbReference type="PANTHER" id="PTHR46927:SF3">
    <property type="entry name" value="THAP-TYPE DOMAIN-CONTAINING PROTEIN"/>
    <property type="match status" value="1"/>
</dbReference>
<keyword evidence="2 5" id="KW-0863">Zinc-finger</keyword>
<organism evidence="8 9">
    <name type="scientific">Caligus rogercresseyi</name>
    <name type="common">Sea louse</name>
    <dbReference type="NCBI Taxonomy" id="217165"/>
    <lineage>
        <taxon>Eukaryota</taxon>
        <taxon>Metazoa</taxon>
        <taxon>Ecdysozoa</taxon>
        <taxon>Arthropoda</taxon>
        <taxon>Crustacea</taxon>
        <taxon>Multicrustacea</taxon>
        <taxon>Hexanauplia</taxon>
        <taxon>Copepoda</taxon>
        <taxon>Siphonostomatoida</taxon>
        <taxon>Caligidae</taxon>
        <taxon>Caligus</taxon>
    </lineage>
</organism>
<dbReference type="InterPro" id="IPR052224">
    <property type="entry name" value="THAP_domain_protein"/>
</dbReference>
<dbReference type="SUPFAM" id="SSF57716">
    <property type="entry name" value="Glucocorticoid receptor-like (DNA-binding domain)"/>
    <property type="match status" value="1"/>
</dbReference>
<dbReference type="InterPro" id="IPR038441">
    <property type="entry name" value="THAP_Znf_sf"/>
</dbReference>
<keyword evidence="9" id="KW-1185">Reference proteome</keyword>
<dbReference type="GO" id="GO:0008270">
    <property type="term" value="F:zinc ion binding"/>
    <property type="evidence" value="ECO:0007669"/>
    <property type="project" value="UniProtKB-KW"/>
</dbReference>
<dbReference type="AlphaFoldDB" id="A0A7T8HF60"/>
<evidence type="ECO:0000256" key="3">
    <source>
        <dbReference type="ARBA" id="ARBA00022833"/>
    </source>
</evidence>
<dbReference type="Pfam" id="PF05485">
    <property type="entry name" value="THAP"/>
    <property type="match status" value="1"/>
</dbReference>
<evidence type="ECO:0000313" key="8">
    <source>
        <dbReference type="EMBL" id="QQP48963.1"/>
    </source>
</evidence>
<evidence type="ECO:0000313" key="9">
    <source>
        <dbReference type="Proteomes" id="UP000595437"/>
    </source>
</evidence>
<protein>
    <submittedName>
        <fullName evidence="8">LOC100212901</fullName>
    </submittedName>
</protein>
<dbReference type="Proteomes" id="UP000595437">
    <property type="component" value="Chromosome 6"/>
</dbReference>
<reference evidence="9" key="1">
    <citation type="submission" date="2021-01" db="EMBL/GenBank/DDBJ databases">
        <title>Caligus Genome Assembly.</title>
        <authorList>
            <person name="Gallardo-Escarate C."/>
        </authorList>
    </citation>
    <scope>NUCLEOTIDE SEQUENCE [LARGE SCALE GENOMIC DNA]</scope>
</reference>
<dbReference type="SMART" id="SM00980">
    <property type="entry name" value="THAP"/>
    <property type="match status" value="1"/>
</dbReference>
<evidence type="ECO:0000256" key="5">
    <source>
        <dbReference type="PROSITE-ProRule" id="PRU00309"/>
    </source>
</evidence>
<accession>A0A7T8HF60</accession>
<evidence type="ECO:0000256" key="4">
    <source>
        <dbReference type="ARBA" id="ARBA00023125"/>
    </source>
</evidence>
<keyword evidence="4 5" id="KW-0238">DNA-binding</keyword>
<proteinExistence type="predicted"/>
<dbReference type="GO" id="GO:0003677">
    <property type="term" value="F:DNA binding"/>
    <property type="evidence" value="ECO:0007669"/>
    <property type="project" value="UniProtKB-UniRule"/>
</dbReference>
<evidence type="ECO:0000256" key="2">
    <source>
        <dbReference type="ARBA" id="ARBA00022771"/>
    </source>
</evidence>
<feature type="compositionally biased region" description="Basic residues" evidence="6">
    <location>
        <begin position="12"/>
        <end position="25"/>
    </location>
</feature>
<dbReference type="EMBL" id="CP045895">
    <property type="protein sequence ID" value="QQP48963.1"/>
    <property type="molecule type" value="Genomic_DNA"/>
</dbReference>
<dbReference type="InterPro" id="IPR006612">
    <property type="entry name" value="THAP_Znf"/>
</dbReference>
<evidence type="ECO:0000256" key="6">
    <source>
        <dbReference type="SAM" id="MobiDB-lite"/>
    </source>
</evidence>
<keyword evidence="1" id="KW-0479">Metal-binding</keyword>
<evidence type="ECO:0000256" key="1">
    <source>
        <dbReference type="ARBA" id="ARBA00022723"/>
    </source>
</evidence>
<feature type="domain" description="THAP-type" evidence="7">
    <location>
        <begin position="1"/>
        <end position="99"/>
    </location>
</feature>
<evidence type="ECO:0000259" key="7">
    <source>
        <dbReference type="PROSITE" id="PS50950"/>
    </source>
</evidence>
<sequence>MGKVCVAPGCKSGKKPKGNEGKKRRFHMFPKDESLRQLWTKAVPRKNWIPSRHSALCDVHFMPSDYKPESTDSNPSRSDRSGKTLCLKILKKDVVPSNFQNLPHYYSKKPSPKRSFTSTSSSRLLNENERILKKIKAFEEANSFLTLEEFQIKMDRTCLPSGVQEHYDEKDKELVLFKMNFSHGGP</sequence>
<dbReference type="OrthoDB" id="7539473at2759"/>